<comment type="caution">
    <text evidence="3">The sequence shown here is derived from an EMBL/GenBank/DDBJ whole genome shotgun (WGS) entry which is preliminary data.</text>
</comment>
<dbReference type="Proteomes" id="UP000717515">
    <property type="component" value="Unassembled WGS sequence"/>
</dbReference>
<name>A0A9P8D0V5_MORAP</name>
<dbReference type="PROSITE" id="PS50010">
    <property type="entry name" value="DH_2"/>
    <property type="match status" value="1"/>
</dbReference>
<reference evidence="3" key="1">
    <citation type="submission" date="2021-07" db="EMBL/GenBank/DDBJ databases">
        <title>Draft genome of Mortierella alpina, strain LL118, isolated from an aspen leaf litter sample.</title>
        <authorList>
            <person name="Yang S."/>
            <person name="Vinatzer B.A."/>
        </authorList>
    </citation>
    <scope>NUCLEOTIDE SEQUENCE</scope>
    <source>
        <strain evidence="3">LL118</strain>
    </source>
</reference>
<accession>A0A9P8D0V5</accession>
<feature type="domain" description="DH" evidence="2">
    <location>
        <begin position="128"/>
        <end position="326"/>
    </location>
</feature>
<dbReference type="CDD" id="cd00160">
    <property type="entry name" value="RhoGEF"/>
    <property type="match status" value="1"/>
</dbReference>
<feature type="compositionally biased region" description="Basic and acidic residues" evidence="1">
    <location>
        <begin position="386"/>
        <end position="397"/>
    </location>
</feature>
<dbReference type="PANTHER" id="PTHR12673">
    <property type="entry name" value="FACIOGENITAL DYSPLASIA PROTEIN"/>
    <property type="match status" value="1"/>
</dbReference>
<sequence>MNTQVMPSNVEYAQAFTNNRKSYQDDSSQRMNKFAHLNGARSSTDGNSMDESFGYGNSIQSKERTDSPELIQQTLTSTASGPTSTRTTSVTKPTIATLCTGPTKPLWQHTRTNAEEILALQLTSQEVQKQETIFELIYTESEYLNDLKSIHKIFFEELNIKMAEARRKKRSSPDKADVRLYERLARLLSHIKDLWNGHQSLLRSLQNKQDQETPVVQDIGSVFESFYMFSIYDSYFAQYATTSREFQHVTAGNSELCLIIKELLKSPRCKSLTLEGIFLKPIQRLQKYPLFFKDLINLTLKTDPDYELLERALSNHQRELTKIDDRIWIEEHNEMLVDLQQRIKGLPANFSLVERHRYLILDGPVHRIASRQPSRFSFRRHSNAHGKSDSKDGSQEWREGFRSPISRLQDENEETPTIISKPRQLDYYHQHAKPAFPFSPPSSSSSSSSTTSLKSPTSPYSGRKPVTPRAKSYVEPSHYDKLSPPTSSSALYSLSPYSASAPSVKSSPTTSKQPTVSQLVSQYNFNLSSSFLSFSGNGMRRGSAGHPRNISSSAVYLPSVIKTSTDVEAEYHVFIFTDIVLWTKRVMSRYHRKEGVPWNFKLVEPVSRLTSVCNTTEGNV</sequence>
<organism evidence="3 4">
    <name type="scientific">Mortierella alpina</name>
    <name type="common">Oleaginous fungus</name>
    <name type="synonym">Mortierella renispora</name>
    <dbReference type="NCBI Taxonomy" id="64518"/>
    <lineage>
        <taxon>Eukaryota</taxon>
        <taxon>Fungi</taxon>
        <taxon>Fungi incertae sedis</taxon>
        <taxon>Mucoromycota</taxon>
        <taxon>Mortierellomycotina</taxon>
        <taxon>Mortierellomycetes</taxon>
        <taxon>Mortierellales</taxon>
        <taxon>Mortierellaceae</taxon>
        <taxon>Mortierella</taxon>
    </lineage>
</organism>
<evidence type="ECO:0000313" key="3">
    <source>
        <dbReference type="EMBL" id="KAG9326136.1"/>
    </source>
</evidence>
<dbReference type="SUPFAM" id="SSF48065">
    <property type="entry name" value="DBL homology domain (DH-domain)"/>
    <property type="match status" value="1"/>
</dbReference>
<feature type="region of interest" description="Disordered" evidence="1">
    <location>
        <begin position="38"/>
        <end position="68"/>
    </location>
</feature>
<dbReference type="InterPro" id="IPR051092">
    <property type="entry name" value="FYVE_RhoGEF_PH"/>
</dbReference>
<evidence type="ECO:0000259" key="2">
    <source>
        <dbReference type="PROSITE" id="PS50010"/>
    </source>
</evidence>
<dbReference type="GO" id="GO:0005085">
    <property type="term" value="F:guanyl-nucleotide exchange factor activity"/>
    <property type="evidence" value="ECO:0007669"/>
    <property type="project" value="InterPro"/>
</dbReference>
<dbReference type="SMART" id="SM00325">
    <property type="entry name" value="RhoGEF"/>
    <property type="match status" value="1"/>
</dbReference>
<protein>
    <recommendedName>
        <fullName evidence="2">DH domain-containing protein</fullName>
    </recommendedName>
</protein>
<dbReference type="Gene3D" id="1.20.900.10">
    <property type="entry name" value="Dbl homology (DH) domain"/>
    <property type="match status" value="1"/>
</dbReference>
<dbReference type="Pfam" id="PF00621">
    <property type="entry name" value="RhoGEF"/>
    <property type="match status" value="1"/>
</dbReference>
<feature type="region of interest" description="Disordered" evidence="1">
    <location>
        <begin position="433"/>
        <end position="485"/>
    </location>
</feature>
<dbReference type="GO" id="GO:0005737">
    <property type="term" value="C:cytoplasm"/>
    <property type="evidence" value="ECO:0007669"/>
    <property type="project" value="TreeGrafter"/>
</dbReference>
<dbReference type="InterPro" id="IPR035899">
    <property type="entry name" value="DBL_dom_sf"/>
</dbReference>
<dbReference type="InterPro" id="IPR000219">
    <property type="entry name" value="DH_dom"/>
</dbReference>
<dbReference type="EMBL" id="JAIFTL010000025">
    <property type="protein sequence ID" value="KAG9326136.1"/>
    <property type="molecule type" value="Genomic_DNA"/>
</dbReference>
<dbReference type="PANTHER" id="PTHR12673:SF159">
    <property type="entry name" value="LD03170P"/>
    <property type="match status" value="1"/>
</dbReference>
<feature type="compositionally biased region" description="Low complexity" evidence="1">
    <location>
        <begin position="441"/>
        <end position="461"/>
    </location>
</feature>
<evidence type="ECO:0000256" key="1">
    <source>
        <dbReference type="SAM" id="MobiDB-lite"/>
    </source>
</evidence>
<proteinExistence type="predicted"/>
<feature type="compositionally biased region" description="Polar residues" evidence="1">
    <location>
        <begin position="40"/>
        <end position="60"/>
    </location>
</feature>
<gene>
    <name evidence="3" type="ORF">KVV02_005641</name>
</gene>
<feature type="region of interest" description="Disordered" evidence="1">
    <location>
        <begin position="372"/>
        <end position="397"/>
    </location>
</feature>
<evidence type="ECO:0000313" key="4">
    <source>
        <dbReference type="Proteomes" id="UP000717515"/>
    </source>
</evidence>
<dbReference type="AlphaFoldDB" id="A0A9P8D0V5"/>